<comment type="caution">
    <text evidence="11">The sequence shown here is derived from an EMBL/GenBank/DDBJ whole genome shotgun (WGS) entry which is preliminary data.</text>
</comment>
<name>A0ABS4SWV7_9PROT</name>
<evidence type="ECO:0000313" key="12">
    <source>
        <dbReference type="Proteomes" id="UP000781958"/>
    </source>
</evidence>
<dbReference type="InterPro" id="IPR036890">
    <property type="entry name" value="HATPase_C_sf"/>
</dbReference>
<dbReference type="SUPFAM" id="SSF55785">
    <property type="entry name" value="PYP-like sensor domain (PAS domain)"/>
    <property type="match status" value="1"/>
</dbReference>
<evidence type="ECO:0000259" key="9">
    <source>
        <dbReference type="PROSITE" id="PS50110"/>
    </source>
</evidence>
<dbReference type="Proteomes" id="UP000781958">
    <property type="component" value="Unassembled WGS sequence"/>
</dbReference>
<dbReference type="InterPro" id="IPR000014">
    <property type="entry name" value="PAS"/>
</dbReference>
<dbReference type="EMBL" id="JAGINP010000039">
    <property type="protein sequence ID" value="MBP2297047.1"/>
    <property type="molecule type" value="Genomic_DNA"/>
</dbReference>
<evidence type="ECO:0000256" key="6">
    <source>
        <dbReference type="PROSITE-ProRule" id="PRU00169"/>
    </source>
</evidence>
<dbReference type="InterPro" id="IPR036097">
    <property type="entry name" value="HisK_dim/P_sf"/>
</dbReference>
<dbReference type="Pfam" id="PF02518">
    <property type="entry name" value="HATPase_c"/>
    <property type="match status" value="1"/>
</dbReference>
<evidence type="ECO:0000256" key="2">
    <source>
        <dbReference type="ARBA" id="ARBA00012438"/>
    </source>
</evidence>
<keyword evidence="3 6" id="KW-0597">Phosphoprotein</keyword>
<dbReference type="Pfam" id="PF00989">
    <property type="entry name" value="PAS"/>
    <property type="match status" value="1"/>
</dbReference>
<dbReference type="Pfam" id="PF00072">
    <property type="entry name" value="Response_reg"/>
    <property type="match status" value="1"/>
</dbReference>
<evidence type="ECO:0000256" key="4">
    <source>
        <dbReference type="ARBA" id="ARBA00022679"/>
    </source>
</evidence>
<dbReference type="InterPro" id="IPR003661">
    <property type="entry name" value="HisK_dim/P_dom"/>
</dbReference>
<dbReference type="PROSITE" id="PS50112">
    <property type="entry name" value="PAS"/>
    <property type="match status" value="1"/>
</dbReference>
<evidence type="ECO:0000259" key="8">
    <source>
        <dbReference type="PROSITE" id="PS50109"/>
    </source>
</evidence>
<feature type="domain" description="PAS" evidence="10">
    <location>
        <begin position="61"/>
        <end position="131"/>
    </location>
</feature>
<keyword evidence="5" id="KW-0418">Kinase</keyword>
<feature type="domain" description="Response regulatory" evidence="9">
    <location>
        <begin position="432"/>
        <end position="548"/>
    </location>
</feature>
<feature type="domain" description="Histidine kinase" evidence="8">
    <location>
        <begin position="196"/>
        <end position="409"/>
    </location>
</feature>
<dbReference type="InterPro" id="IPR001789">
    <property type="entry name" value="Sig_transdc_resp-reg_receiver"/>
</dbReference>
<dbReference type="InterPro" id="IPR003594">
    <property type="entry name" value="HATPase_dom"/>
</dbReference>
<evidence type="ECO:0000313" key="11">
    <source>
        <dbReference type="EMBL" id="MBP2297047.1"/>
    </source>
</evidence>
<dbReference type="InterPro" id="IPR005467">
    <property type="entry name" value="His_kinase_dom"/>
</dbReference>
<evidence type="ECO:0000256" key="5">
    <source>
        <dbReference type="ARBA" id="ARBA00022777"/>
    </source>
</evidence>
<dbReference type="PROSITE" id="PS50109">
    <property type="entry name" value="HIS_KIN"/>
    <property type="match status" value="1"/>
</dbReference>
<reference evidence="11 12" key="1">
    <citation type="submission" date="2021-03" db="EMBL/GenBank/DDBJ databases">
        <title>Genomic Encyclopedia of Type Strains, Phase III (KMG-III): the genomes of soil and plant-associated and newly described type strains.</title>
        <authorList>
            <person name="Whitman W."/>
        </authorList>
    </citation>
    <scope>NUCLEOTIDE SEQUENCE [LARGE SCALE GENOMIC DNA]</scope>
    <source>
        <strain evidence="11 12">IMMIB AFH-6</strain>
    </source>
</reference>
<accession>A0ABS4SWV7</accession>
<feature type="modified residue" description="4-aspartylphosphate" evidence="6">
    <location>
        <position position="482"/>
    </location>
</feature>
<dbReference type="SMART" id="SM00448">
    <property type="entry name" value="REC"/>
    <property type="match status" value="1"/>
</dbReference>
<dbReference type="InterPro" id="IPR004358">
    <property type="entry name" value="Sig_transdc_His_kin-like_C"/>
</dbReference>
<dbReference type="InterPro" id="IPR011006">
    <property type="entry name" value="CheY-like_superfamily"/>
</dbReference>
<evidence type="ECO:0000256" key="3">
    <source>
        <dbReference type="ARBA" id="ARBA00022553"/>
    </source>
</evidence>
<dbReference type="SUPFAM" id="SSF55874">
    <property type="entry name" value="ATPase domain of HSP90 chaperone/DNA topoisomerase II/histidine kinase"/>
    <property type="match status" value="1"/>
</dbReference>
<proteinExistence type="predicted"/>
<dbReference type="PANTHER" id="PTHR43047:SF72">
    <property type="entry name" value="OSMOSENSING HISTIDINE PROTEIN KINASE SLN1"/>
    <property type="match status" value="1"/>
</dbReference>
<keyword evidence="12" id="KW-1185">Reference proteome</keyword>
<dbReference type="SMART" id="SM00388">
    <property type="entry name" value="HisKA"/>
    <property type="match status" value="1"/>
</dbReference>
<dbReference type="NCBIfam" id="TIGR00229">
    <property type="entry name" value="sensory_box"/>
    <property type="match status" value="1"/>
</dbReference>
<dbReference type="SUPFAM" id="SSF52172">
    <property type="entry name" value="CheY-like"/>
    <property type="match status" value="1"/>
</dbReference>
<dbReference type="Pfam" id="PF00512">
    <property type="entry name" value="HisKA"/>
    <property type="match status" value="1"/>
</dbReference>
<protein>
    <recommendedName>
        <fullName evidence="2">histidine kinase</fullName>
        <ecNumber evidence="2">2.7.13.3</ecNumber>
    </recommendedName>
</protein>
<dbReference type="CDD" id="cd00130">
    <property type="entry name" value="PAS"/>
    <property type="match status" value="1"/>
</dbReference>
<gene>
    <name evidence="11" type="ORF">J2851_006866</name>
</gene>
<dbReference type="CDD" id="cd16922">
    <property type="entry name" value="HATPase_EvgS-ArcB-TorS-like"/>
    <property type="match status" value="1"/>
</dbReference>
<evidence type="ECO:0000259" key="10">
    <source>
        <dbReference type="PROSITE" id="PS50112"/>
    </source>
</evidence>
<keyword evidence="4" id="KW-0808">Transferase</keyword>
<dbReference type="SMART" id="SM00091">
    <property type="entry name" value="PAS"/>
    <property type="match status" value="1"/>
</dbReference>
<dbReference type="PROSITE" id="PS50110">
    <property type="entry name" value="RESPONSE_REGULATORY"/>
    <property type="match status" value="1"/>
</dbReference>
<dbReference type="SUPFAM" id="SSF47384">
    <property type="entry name" value="Homodimeric domain of signal transducing histidine kinase"/>
    <property type="match status" value="1"/>
</dbReference>
<comment type="catalytic activity">
    <reaction evidence="1">
        <text>ATP + protein L-histidine = ADP + protein N-phospho-L-histidine.</text>
        <dbReference type="EC" id="2.7.13.3"/>
    </reaction>
</comment>
<dbReference type="PANTHER" id="PTHR43047">
    <property type="entry name" value="TWO-COMPONENT HISTIDINE PROTEIN KINASE"/>
    <property type="match status" value="1"/>
</dbReference>
<dbReference type="PRINTS" id="PR00344">
    <property type="entry name" value="BCTRLSENSOR"/>
</dbReference>
<dbReference type="Gene3D" id="3.30.565.10">
    <property type="entry name" value="Histidine kinase-like ATPase, C-terminal domain"/>
    <property type="match status" value="1"/>
</dbReference>
<dbReference type="Gene3D" id="3.30.450.20">
    <property type="entry name" value="PAS domain"/>
    <property type="match status" value="1"/>
</dbReference>
<feature type="coiled-coil region" evidence="7">
    <location>
        <begin position="37"/>
        <end position="64"/>
    </location>
</feature>
<dbReference type="CDD" id="cd00082">
    <property type="entry name" value="HisKA"/>
    <property type="match status" value="1"/>
</dbReference>
<dbReference type="SMART" id="SM00387">
    <property type="entry name" value="HATPase_c"/>
    <property type="match status" value="1"/>
</dbReference>
<dbReference type="InterPro" id="IPR013767">
    <property type="entry name" value="PAS_fold"/>
</dbReference>
<evidence type="ECO:0000256" key="1">
    <source>
        <dbReference type="ARBA" id="ARBA00000085"/>
    </source>
</evidence>
<sequence length="551" mass="60067">MSTMDHPLRQRAENLLSTQHSTAVAANPTPDELVHELLVHQAELEMQNQELRDAQQELEASRLQYLELFRSIPLACFTLTERGVIAEANPATEELFGMPGERLAGYPISLLVEADDHPRFFASLGRLRRGDAWAKQDFSFKGASRRIDGLTDCRLVSLPREDKGDILVTITDVTHLKALERDLHLALRTKERFLAAAAHDLRQPVQALHFLVEQLVRDRQDGPESITAMHMKGSIGALAAMLDSLMDLSRLDAGLLKPAMTSLRLGPLMRQLHAEFGPLAEQKGIRLKTVPTDMTVEADPVMTERICRNLLSNALRYTKSGRILFGVRRQGASVHLEVWDTGIGIAPEQIDRIFQDFVQVGSAVCKPHEGLGLGLSITKRLAEAMGGAISVRSSEGKGSCFAIVLRMTKESKPEPAAPARSSAAPAAVAGRRVLLVEDDAIIRLTMEACLSEWGCEVTSVASGDEALDAIGAGLHPDLLLTDFRLPGSMNGIEIVNALRARLQRPLPGIILSGDTEVGRLLSMQASGCHLLHKPFAPDRLLAAIESALVPA</sequence>
<dbReference type="InterPro" id="IPR035965">
    <property type="entry name" value="PAS-like_dom_sf"/>
</dbReference>
<dbReference type="Gene3D" id="3.40.50.2300">
    <property type="match status" value="1"/>
</dbReference>
<keyword evidence="7" id="KW-0175">Coiled coil</keyword>
<dbReference type="Gene3D" id="1.10.287.130">
    <property type="match status" value="1"/>
</dbReference>
<dbReference type="EC" id="2.7.13.3" evidence="2"/>
<organism evidence="11 12">
    <name type="scientific">Azospirillum rugosum</name>
    <dbReference type="NCBI Taxonomy" id="416170"/>
    <lineage>
        <taxon>Bacteria</taxon>
        <taxon>Pseudomonadati</taxon>
        <taxon>Pseudomonadota</taxon>
        <taxon>Alphaproteobacteria</taxon>
        <taxon>Rhodospirillales</taxon>
        <taxon>Azospirillaceae</taxon>
        <taxon>Azospirillum</taxon>
    </lineage>
</organism>
<dbReference type="RefSeq" id="WP_209773184.1">
    <property type="nucleotide sequence ID" value="NZ_JAGINP010000039.1"/>
</dbReference>
<evidence type="ECO:0000256" key="7">
    <source>
        <dbReference type="SAM" id="Coils"/>
    </source>
</evidence>